<gene>
    <name evidence="1" type="ORF">LCGC14_2902050</name>
</gene>
<organism evidence="1">
    <name type="scientific">marine sediment metagenome</name>
    <dbReference type="NCBI Taxonomy" id="412755"/>
    <lineage>
        <taxon>unclassified sequences</taxon>
        <taxon>metagenomes</taxon>
        <taxon>ecological metagenomes</taxon>
    </lineage>
</organism>
<feature type="non-terminal residue" evidence="1">
    <location>
        <position position="39"/>
    </location>
</feature>
<evidence type="ECO:0000313" key="1">
    <source>
        <dbReference type="EMBL" id="KKK72621.1"/>
    </source>
</evidence>
<sequence length="39" mass="4044">MASKPLIGVNADRRPAQSDAPSFAFLDAGYFDSISKAGA</sequence>
<comment type="caution">
    <text evidence="1">The sequence shown here is derived from an EMBL/GenBank/DDBJ whole genome shotgun (WGS) entry which is preliminary data.</text>
</comment>
<proteinExistence type="predicted"/>
<protein>
    <submittedName>
        <fullName evidence="1">Uncharacterized protein</fullName>
    </submittedName>
</protein>
<name>A0A0F9AK85_9ZZZZ</name>
<dbReference type="AlphaFoldDB" id="A0A0F9AK85"/>
<dbReference type="EMBL" id="LAZR01057170">
    <property type="protein sequence ID" value="KKK72621.1"/>
    <property type="molecule type" value="Genomic_DNA"/>
</dbReference>
<reference evidence="1" key="1">
    <citation type="journal article" date="2015" name="Nature">
        <title>Complex archaea that bridge the gap between prokaryotes and eukaryotes.</title>
        <authorList>
            <person name="Spang A."/>
            <person name="Saw J.H."/>
            <person name="Jorgensen S.L."/>
            <person name="Zaremba-Niedzwiedzka K."/>
            <person name="Martijn J."/>
            <person name="Lind A.E."/>
            <person name="van Eijk R."/>
            <person name="Schleper C."/>
            <person name="Guy L."/>
            <person name="Ettema T.J."/>
        </authorList>
    </citation>
    <scope>NUCLEOTIDE SEQUENCE</scope>
</reference>
<accession>A0A0F9AK85</accession>